<dbReference type="Proteomes" id="UP000193484">
    <property type="component" value="Unassembled WGS sequence"/>
</dbReference>
<feature type="region of interest" description="Disordered" evidence="1">
    <location>
        <begin position="285"/>
        <end position="329"/>
    </location>
</feature>
<evidence type="ECO:0000256" key="1">
    <source>
        <dbReference type="SAM" id="MobiDB-lite"/>
    </source>
</evidence>
<reference evidence="2 3" key="1">
    <citation type="submission" date="2016-01" db="EMBL/GenBank/DDBJ databases">
        <title>The new phylogeny of the genus Mycobacterium.</title>
        <authorList>
            <person name="Tarcisio F."/>
            <person name="Conor M."/>
            <person name="Antonella G."/>
            <person name="Elisabetta G."/>
            <person name="Giulia F.S."/>
            <person name="Sara T."/>
            <person name="Anna F."/>
            <person name="Clotilde B."/>
            <person name="Roberto B."/>
            <person name="Veronica D.S."/>
            <person name="Fabio R."/>
            <person name="Monica P."/>
            <person name="Olivier J."/>
            <person name="Enrico T."/>
            <person name="Nicola S."/>
        </authorList>
    </citation>
    <scope>NUCLEOTIDE SEQUENCE [LARGE SCALE GENOMIC DNA]</scope>
    <source>
        <strain evidence="2 3">DSM 44179</strain>
    </source>
</reference>
<dbReference type="EMBL" id="LQOJ01000039">
    <property type="protein sequence ID" value="ORV03098.1"/>
    <property type="molecule type" value="Genomic_DNA"/>
</dbReference>
<organism evidence="2 3">
    <name type="scientific">Mycolicibacterium fallax</name>
    <name type="common">Mycobacterium fallax</name>
    <dbReference type="NCBI Taxonomy" id="1793"/>
    <lineage>
        <taxon>Bacteria</taxon>
        <taxon>Bacillati</taxon>
        <taxon>Actinomycetota</taxon>
        <taxon>Actinomycetes</taxon>
        <taxon>Mycobacteriales</taxon>
        <taxon>Mycobacteriaceae</taxon>
        <taxon>Mycolicibacterium</taxon>
    </lineage>
</organism>
<feature type="compositionally biased region" description="Polar residues" evidence="1">
    <location>
        <begin position="305"/>
        <end position="323"/>
    </location>
</feature>
<evidence type="ECO:0000313" key="2">
    <source>
        <dbReference type="EMBL" id="ORV03098.1"/>
    </source>
</evidence>
<feature type="region of interest" description="Disordered" evidence="1">
    <location>
        <begin position="115"/>
        <end position="147"/>
    </location>
</feature>
<dbReference type="NCBIfam" id="NF038175">
    <property type="entry name" value="IniB_NTERM"/>
    <property type="match status" value="1"/>
</dbReference>
<protein>
    <submittedName>
        <fullName evidence="2">Uncharacterized protein</fullName>
    </submittedName>
</protein>
<keyword evidence="3" id="KW-1185">Reference proteome</keyword>
<dbReference type="STRING" id="1793.AWC04_10690"/>
<dbReference type="InterPro" id="IPR049709">
    <property type="entry name" value="IniB-like_N"/>
</dbReference>
<proteinExistence type="predicted"/>
<dbReference type="RefSeq" id="WP_085095924.1">
    <property type="nucleotide sequence ID" value="NZ_AP022603.1"/>
</dbReference>
<feature type="compositionally biased region" description="Low complexity" evidence="1">
    <location>
        <begin position="286"/>
        <end position="304"/>
    </location>
</feature>
<comment type="caution">
    <text evidence="2">The sequence shown here is derived from an EMBL/GenBank/DDBJ whole genome shotgun (WGS) entry which is preliminary data.</text>
</comment>
<accession>A0A1X1RCV3</accession>
<sequence length="401" mass="39591">MLNIIDWLLNLFNNDAAARAFVLAPDQSLRDAGLSGVSPAQLTAVASTAMPELMLASASDPVGGLQRAVANHYGYNDYTPYSSNYAPGYEYSPNVASPSLLSPSWAPQNTFTPQTDLASHNQTDLASHNQTPIMSPNQGGAGANAQQGGFNLGFGDITLGDKTSNTASGNGVVVGGENDGDIVSGDGAVLGNNNDVSNGDTIAGAGASVAQGHGVVHTTGNTTSTGSGSVIRDNDAPVFQDVDASGGNGGGAAGGHGGGLLGVGIGNSSSGGNAGGGGITVVSKDTGNTTSSSTHTVSETTTSSVIDDNSSSGNTVIDHSLNPTHTSTVTSTTTEHTLVDNSGNHSLLGNSGGSNSLFGGDQSLFGNTGGSQSLFGGDQSVAGGEHVAVGAPAEHHSPFGF</sequence>
<evidence type="ECO:0000313" key="3">
    <source>
        <dbReference type="Proteomes" id="UP000193484"/>
    </source>
</evidence>
<feature type="compositionally biased region" description="Polar residues" evidence="1">
    <location>
        <begin position="115"/>
        <end position="136"/>
    </location>
</feature>
<gene>
    <name evidence="2" type="ORF">AWC04_10690</name>
</gene>
<dbReference type="AlphaFoldDB" id="A0A1X1RCV3"/>
<name>A0A1X1RCV3_MYCFA</name>
<dbReference type="OrthoDB" id="4753796at2"/>